<accession>A0ABS9D5J1</accession>
<reference evidence="2 3" key="1">
    <citation type="submission" date="2022-01" db="EMBL/GenBank/DDBJ databases">
        <title>Paraglaciecola sp. G1-23.</title>
        <authorList>
            <person name="Jin M.S."/>
            <person name="Han D.M."/>
            <person name="Kim H.M."/>
            <person name="Jeon C.O."/>
        </authorList>
    </citation>
    <scope>NUCLEOTIDE SEQUENCE [LARGE SCALE GENOMIC DNA]</scope>
    <source>
        <strain evidence="2 3">G1-23</strain>
    </source>
</reference>
<feature type="signal peptide" evidence="1">
    <location>
        <begin position="1"/>
        <end position="22"/>
    </location>
</feature>
<dbReference type="EMBL" id="JAKGAS010000004">
    <property type="protein sequence ID" value="MCF2948196.1"/>
    <property type="molecule type" value="Genomic_DNA"/>
</dbReference>
<protein>
    <submittedName>
        <fullName evidence="2">Transporter substrate-binding domain-containing protein</fullName>
    </submittedName>
</protein>
<organism evidence="2 3">
    <name type="scientific">Paraglaciecola algarum</name>
    <dbReference type="NCBI Taxonomy" id="3050085"/>
    <lineage>
        <taxon>Bacteria</taxon>
        <taxon>Pseudomonadati</taxon>
        <taxon>Pseudomonadota</taxon>
        <taxon>Gammaproteobacteria</taxon>
        <taxon>Alteromonadales</taxon>
        <taxon>Alteromonadaceae</taxon>
        <taxon>Paraglaciecola</taxon>
    </lineage>
</organism>
<feature type="chain" id="PRO_5046823890" evidence="1">
    <location>
        <begin position="23"/>
        <end position="290"/>
    </location>
</feature>
<evidence type="ECO:0000313" key="3">
    <source>
        <dbReference type="Proteomes" id="UP001521137"/>
    </source>
</evidence>
<sequence>MKGKLICYLMSGLILIFSCAEAMSASWQITYPRTISDEDKSTEYPLKVLALALEQTGVNYQLTPSEKYYSQGKNLSRLKDNREINVVWSMTDNQREKDLLPIRIPIYKGLIGWRMFLIREDMAERFKYIQNLDHLLKLIPIQGSDWPDTKILQANSFDVVTNINHSALANMLSNAQGDFFPRSILEIWDELASLKTKNKLVIQDSLGLRYPAAMYFFVNNKNRPLAHLINTGLEKAIENGQFDKLFNQTYRSYIEKSKLKKRKFYQLKNSFLPPLTPIDRKELWFNPGGF</sequence>
<dbReference type="RefSeq" id="WP_235311850.1">
    <property type="nucleotide sequence ID" value="NZ_JAKGAS010000004.1"/>
</dbReference>
<evidence type="ECO:0000313" key="2">
    <source>
        <dbReference type="EMBL" id="MCF2948196.1"/>
    </source>
</evidence>
<gene>
    <name evidence="2" type="ORF">L0668_08775</name>
</gene>
<evidence type="ECO:0000256" key="1">
    <source>
        <dbReference type="SAM" id="SignalP"/>
    </source>
</evidence>
<keyword evidence="3" id="KW-1185">Reference proteome</keyword>
<keyword evidence="1" id="KW-0732">Signal</keyword>
<name>A0ABS9D5J1_9ALTE</name>
<dbReference type="PROSITE" id="PS51257">
    <property type="entry name" value="PROKAR_LIPOPROTEIN"/>
    <property type="match status" value="1"/>
</dbReference>
<comment type="caution">
    <text evidence="2">The sequence shown here is derived from an EMBL/GenBank/DDBJ whole genome shotgun (WGS) entry which is preliminary data.</text>
</comment>
<proteinExistence type="predicted"/>
<dbReference type="SUPFAM" id="SSF53850">
    <property type="entry name" value="Periplasmic binding protein-like II"/>
    <property type="match status" value="1"/>
</dbReference>
<dbReference type="Proteomes" id="UP001521137">
    <property type="component" value="Unassembled WGS sequence"/>
</dbReference>